<comment type="caution">
    <text evidence="1">The sequence shown here is derived from an EMBL/GenBank/DDBJ whole genome shotgun (WGS) entry which is preliminary data.</text>
</comment>
<accession>A0A2P5K8B3</accession>
<dbReference type="EMBL" id="PRDW01000012">
    <property type="protein sequence ID" value="PPB82924.1"/>
    <property type="molecule type" value="Genomic_DNA"/>
</dbReference>
<organism evidence="1 2">
    <name type="scientific">Mycetohabitans endofungorum</name>
    <dbReference type="NCBI Taxonomy" id="417203"/>
    <lineage>
        <taxon>Bacteria</taxon>
        <taxon>Pseudomonadati</taxon>
        <taxon>Pseudomonadota</taxon>
        <taxon>Betaproteobacteria</taxon>
        <taxon>Burkholderiales</taxon>
        <taxon>Burkholderiaceae</taxon>
        <taxon>Mycetohabitans</taxon>
    </lineage>
</organism>
<sequence length="60" mass="6598">MSYRRAWLLLDELNQSLKSPATVSGHGGQRGGGCTLTAVGEQTVHLYQDIEVQVTLRKID</sequence>
<protein>
    <submittedName>
        <fullName evidence="1">Molybdate transport repressor ModE-like protein</fullName>
    </submittedName>
</protein>
<keyword evidence="2" id="KW-1185">Reference proteome</keyword>
<evidence type="ECO:0000313" key="2">
    <source>
        <dbReference type="Proteomes" id="UP000243096"/>
    </source>
</evidence>
<name>A0A2P5K8B3_9BURK</name>
<proteinExistence type="predicted"/>
<dbReference type="SUPFAM" id="SSF46785">
    <property type="entry name" value="Winged helix' DNA-binding domain"/>
    <property type="match status" value="1"/>
</dbReference>
<dbReference type="InterPro" id="IPR036388">
    <property type="entry name" value="WH-like_DNA-bd_sf"/>
</dbReference>
<dbReference type="AlphaFoldDB" id="A0A2P5K8B3"/>
<evidence type="ECO:0000313" key="1">
    <source>
        <dbReference type="EMBL" id="PPB82924.1"/>
    </source>
</evidence>
<dbReference type="Gene3D" id="1.10.10.10">
    <property type="entry name" value="Winged helix-like DNA-binding domain superfamily/Winged helix DNA-binding domain"/>
    <property type="match status" value="1"/>
</dbReference>
<dbReference type="Proteomes" id="UP000243096">
    <property type="component" value="Unassembled WGS sequence"/>
</dbReference>
<dbReference type="InterPro" id="IPR036390">
    <property type="entry name" value="WH_DNA-bd_sf"/>
</dbReference>
<gene>
    <name evidence="1" type="ORF">B0O95_112101</name>
</gene>
<reference evidence="1 2" key="1">
    <citation type="submission" date="2018-01" db="EMBL/GenBank/DDBJ databases">
        <title>Genomic Encyclopedia of Type Strains, Phase III (KMG-III): the genomes of soil and plant-associated and newly described type strains.</title>
        <authorList>
            <person name="Whitman W."/>
        </authorList>
    </citation>
    <scope>NUCLEOTIDE SEQUENCE [LARGE SCALE GENOMIC DNA]</scope>
    <source>
        <strain evidence="1 2">HKI456</strain>
    </source>
</reference>